<sequence>MESNIGDGAHVRNFALVGENLVGQRHFAGDIDVIIDLYVTDASY</sequence>
<gene>
    <name evidence="1" type="ORF">ERS137939_01581</name>
</gene>
<accession>A0A9P1V1M7</accession>
<dbReference type="EMBL" id="CPZF01000003">
    <property type="protein sequence ID" value="CNF47467.1"/>
    <property type="molecule type" value="Genomic_DNA"/>
</dbReference>
<organism evidence="1 2">
    <name type="scientific">Yersinia enterocolitica</name>
    <dbReference type="NCBI Taxonomy" id="630"/>
    <lineage>
        <taxon>Bacteria</taxon>
        <taxon>Pseudomonadati</taxon>
        <taxon>Pseudomonadota</taxon>
        <taxon>Gammaproteobacteria</taxon>
        <taxon>Enterobacterales</taxon>
        <taxon>Yersiniaceae</taxon>
        <taxon>Yersinia</taxon>
    </lineage>
</organism>
<name>A0A9P1V1M7_YEREN</name>
<dbReference type="Proteomes" id="UP000041356">
    <property type="component" value="Unassembled WGS sequence"/>
</dbReference>
<reference evidence="1 2" key="1">
    <citation type="submission" date="2015-03" db="EMBL/GenBank/DDBJ databases">
        <authorList>
            <consortium name="Pathogen Informatics"/>
            <person name="Murphy D."/>
        </authorList>
    </citation>
    <scope>NUCLEOTIDE SEQUENCE [LARGE SCALE GENOMIC DNA]</scope>
    <source>
        <strain evidence="1 2">IP27818</strain>
    </source>
</reference>
<protein>
    <submittedName>
        <fullName evidence="1">Uncharacterized protein</fullName>
    </submittedName>
</protein>
<evidence type="ECO:0000313" key="1">
    <source>
        <dbReference type="EMBL" id="CNF47467.1"/>
    </source>
</evidence>
<dbReference type="AlphaFoldDB" id="A0A9P1V1M7"/>
<proteinExistence type="predicted"/>
<evidence type="ECO:0000313" key="2">
    <source>
        <dbReference type="Proteomes" id="UP000041356"/>
    </source>
</evidence>
<comment type="caution">
    <text evidence="1">The sequence shown here is derived from an EMBL/GenBank/DDBJ whole genome shotgun (WGS) entry which is preliminary data.</text>
</comment>